<evidence type="ECO:0000313" key="1">
    <source>
        <dbReference type="EMBL" id="MBW8186575.1"/>
    </source>
</evidence>
<dbReference type="RefSeq" id="WP_220111806.1">
    <property type="nucleotide sequence ID" value="NZ_JAHZST010000031.1"/>
</dbReference>
<comment type="caution">
    <text evidence="1">The sequence shown here is derived from an EMBL/GenBank/DDBJ whole genome shotgun (WGS) entry which is preliminary data.</text>
</comment>
<proteinExistence type="predicted"/>
<protein>
    <submittedName>
        <fullName evidence="1">PD-(D/E)XK nuclease family protein</fullName>
    </submittedName>
</protein>
<dbReference type="Proteomes" id="UP001195963">
    <property type="component" value="Unassembled WGS sequence"/>
</dbReference>
<organism evidence="1 2">
    <name type="scientific">Shewanella nanhaiensis</name>
    <dbReference type="NCBI Taxonomy" id="2864872"/>
    <lineage>
        <taxon>Bacteria</taxon>
        <taxon>Pseudomonadati</taxon>
        <taxon>Pseudomonadota</taxon>
        <taxon>Gammaproteobacteria</taxon>
        <taxon>Alteromonadales</taxon>
        <taxon>Shewanellaceae</taxon>
        <taxon>Shewanella</taxon>
    </lineage>
</organism>
<dbReference type="InterPro" id="IPR029470">
    <property type="entry name" value="PDDEXK_4"/>
</dbReference>
<dbReference type="Pfam" id="PF14281">
    <property type="entry name" value="PDDEXK_4"/>
    <property type="match status" value="1"/>
</dbReference>
<dbReference type="EMBL" id="JAHZST010000031">
    <property type="protein sequence ID" value="MBW8186575.1"/>
    <property type="molecule type" value="Genomic_DNA"/>
</dbReference>
<name>A0ABS7EAE8_9GAMM</name>
<accession>A0ABS7EAE8</accession>
<keyword evidence="2" id="KW-1185">Reference proteome</keyword>
<evidence type="ECO:0000313" key="2">
    <source>
        <dbReference type="Proteomes" id="UP001195963"/>
    </source>
</evidence>
<gene>
    <name evidence="1" type="ORF">K0625_23440</name>
</gene>
<sequence>MINEQFFNHVRLLEKTYFRKPQYNLFRVLRSESDEVRLHSRFLGDLLNPKGGHQHGGELLRLFLDKFDLSITADALVDVEYKNIDILIRSGDTAVIVENKIYAGDQKEQLSRYYEVMQKEGYTNIKIIYLTLMGHPPSDDSTVNLSPEFIKQHLIHASYDEHIHELINRYIELSATDAPLREALIQYADIISKLTHKLENKEHMEELKQLLKTGSNLAAIPNLLEAYNEVLVDYQLDIWKRISEEVRNKFGSLIGDSICNKDDPEEAVRAYVNNRRGSKYLNVETQLEGYDDTYLLVEQDHHIYFGVYCPDAEGSDEYKRIRRVVEDASVELNSEVWSNMPVAFYAEPKINFKNLGSEELEYLSSEHNRQAYADFIVTKLQEVVSLLK</sequence>
<reference evidence="1 2" key="1">
    <citation type="submission" date="2021-07" db="EMBL/GenBank/DDBJ databases">
        <title>Shewanella sp. nov, isolated from SCS.</title>
        <authorList>
            <person name="Cao W.R."/>
        </authorList>
    </citation>
    <scope>NUCLEOTIDE SEQUENCE [LARGE SCALE GENOMIC DNA]</scope>
    <source>
        <strain evidence="1 2">NR704-98</strain>
    </source>
</reference>